<evidence type="ECO:0000313" key="2">
    <source>
        <dbReference type="Proteomes" id="UP000015347"/>
    </source>
</evidence>
<sequence>MKHSLWMALAALALTAACGNDGRWEGVRLGLAELGSLVAQEGPQADMRDILTPQAIAQVDGPVIFAEIPEREAQATMFVAAENGGVRNWQTQDRIALNMVDGVLTGTRGLGGDLMSSDLAQAFEALRGGRGRAVRVHRYLDGEDHLNSSAFVCDFRRESGVAASTAFRSFRALHVVEDCINPDRDFENHYWFDNGGTLRKSVQWVGPEVGYLKIELLKDE</sequence>
<dbReference type="Pfam" id="PF11102">
    <property type="entry name" value="YjbF"/>
    <property type="match status" value="1"/>
</dbReference>
<dbReference type="Gene3D" id="2.40.360.10">
    <property type="entry name" value="YmcC-like"/>
    <property type="match status" value="1"/>
</dbReference>
<accession>S9RNU4</accession>
<comment type="caution">
    <text evidence="1">The sequence shown here is derived from an EMBL/GenBank/DDBJ whole genome shotgun (WGS) entry which is preliminary data.</text>
</comment>
<dbReference type="SUPFAM" id="SSF159270">
    <property type="entry name" value="YmcC-like"/>
    <property type="match status" value="1"/>
</dbReference>
<gene>
    <name evidence="1" type="ORF">Salmuc_04552</name>
</gene>
<dbReference type="eggNOG" id="ENOG5032Z0I">
    <property type="taxonomic scope" value="Bacteria"/>
</dbReference>
<dbReference type="HOGENOM" id="CLU_099032_0_0_5"/>
<dbReference type="Proteomes" id="UP000015347">
    <property type="component" value="Unassembled WGS sequence"/>
</dbReference>
<dbReference type="STRING" id="1123237.Salmuc_04552"/>
<evidence type="ECO:0008006" key="3">
    <source>
        <dbReference type="Google" id="ProtNLM"/>
    </source>
</evidence>
<organism evidence="1 2">
    <name type="scientific">Salipiger mucosus DSM 16094</name>
    <dbReference type="NCBI Taxonomy" id="1123237"/>
    <lineage>
        <taxon>Bacteria</taxon>
        <taxon>Pseudomonadati</taxon>
        <taxon>Pseudomonadota</taxon>
        <taxon>Alphaproteobacteria</taxon>
        <taxon>Rhodobacterales</taxon>
        <taxon>Roseobacteraceae</taxon>
        <taxon>Salipiger</taxon>
    </lineage>
</organism>
<protein>
    <recommendedName>
        <fullName evidence="3">Group 4 capsule polysaccharide lipoprotein gfcB, YjbF</fullName>
    </recommendedName>
</protein>
<name>S9RNU4_9RHOB</name>
<keyword evidence="2" id="KW-1185">Reference proteome</keyword>
<proteinExistence type="predicted"/>
<dbReference type="PROSITE" id="PS51257">
    <property type="entry name" value="PROKAR_LIPOPROTEIN"/>
    <property type="match status" value="1"/>
</dbReference>
<dbReference type="EMBL" id="APVH01000070">
    <property type="protein sequence ID" value="EPX75634.1"/>
    <property type="molecule type" value="Genomic_DNA"/>
</dbReference>
<reference evidence="2" key="1">
    <citation type="journal article" date="2014" name="Stand. Genomic Sci.">
        <title>Genome sequence of the exopolysaccharide-producing Salipiger mucosus type strain (DSM 16094(T)), a moderately halophilic member of the Roseobacter clade.</title>
        <authorList>
            <person name="Riedel T."/>
            <person name="Spring S."/>
            <person name="Fiebig A."/>
            <person name="Petersen J."/>
            <person name="Kyrpides N.C."/>
            <person name="Goker M."/>
            <person name="Klenk H.P."/>
        </authorList>
    </citation>
    <scope>NUCLEOTIDE SEQUENCE [LARGE SCALE GENOMIC DNA]</scope>
    <source>
        <strain evidence="2">DSM 16094</strain>
    </source>
</reference>
<evidence type="ECO:0000313" key="1">
    <source>
        <dbReference type="EMBL" id="EPX75634.1"/>
    </source>
</evidence>
<dbReference type="InterPro" id="IPR021308">
    <property type="entry name" value="GfcB"/>
</dbReference>
<dbReference type="AlphaFoldDB" id="S9RNU4"/>
<dbReference type="InterPro" id="IPR023373">
    <property type="entry name" value="YmcC_sf"/>
</dbReference>